<feature type="non-terminal residue" evidence="6">
    <location>
        <position position="1"/>
    </location>
</feature>
<dbReference type="AlphaFoldDB" id="A0A4V1J2Q1"/>
<feature type="compositionally biased region" description="Acidic residues" evidence="4">
    <location>
        <begin position="21"/>
        <end position="34"/>
    </location>
</feature>
<comment type="subcellular location">
    <subcellularLocation>
        <location evidence="1">Nucleus</location>
        <location evidence="1">Nucleolus</location>
    </subcellularLocation>
</comment>
<feature type="compositionally biased region" description="Basic and acidic residues" evidence="4">
    <location>
        <begin position="1"/>
        <end position="10"/>
    </location>
</feature>
<dbReference type="Pfam" id="PF02847">
    <property type="entry name" value="MA3"/>
    <property type="match status" value="1"/>
</dbReference>
<dbReference type="PANTHER" id="PTHR18034">
    <property type="entry name" value="CELL CYCLE CONTROL PROTEIN CWF22-RELATED"/>
    <property type="match status" value="1"/>
</dbReference>
<evidence type="ECO:0000256" key="1">
    <source>
        <dbReference type="ARBA" id="ARBA00004604"/>
    </source>
</evidence>
<gene>
    <name evidence="6" type="ORF">METBISCDRAFT_10563</name>
</gene>
<name>A0A4V1J2Q1_9ASCO</name>
<dbReference type="GO" id="GO:0005730">
    <property type="term" value="C:nucleolus"/>
    <property type="evidence" value="ECO:0007669"/>
    <property type="project" value="UniProtKB-SubCell"/>
</dbReference>
<evidence type="ECO:0000256" key="2">
    <source>
        <dbReference type="ARBA" id="ARBA00006856"/>
    </source>
</evidence>
<dbReference type="EMBL" id="ML004493">
    <property type="protein sequence ID" value="RKP29339.1"/>
    <property type="molecule type" value="Genomic_DNA"/>
</dbReference>
<organism evidence="6 7">
    <name type="scientific">Metschnikowia bicuspidata</name>
    <dbReference type="NCBI Taxonomy" id="27322"/>
    <lineage>
        <taxon>Eukaryota</taxon>
        <taxon>Fungi</taxon>
        <taxon>Dikarya</taxon>
        <taxon>Ascomycota</taxon>
        <taxon>Saccharomycotina</taxon>
        <taxon>Pichiomycetes</taxon>
        <taxon>Metschnikowiaceae</taxon>
        <taxon>Metschnikowia</taxon>
    </lineage>
</organism>
<feature type="non-terminal residue" evidence="6">
    <location>
        <position position="847"/>
    </location>
</feature>
<evidence type="ECO:0000313" key="6">
    <source>
        <dbReference type="EMBL" id="RKP29339.1"/>
    </source>
</evidence>
<dbReference type="PANTHER" id="PTHR18034:SF4">
    <property type="entry name" value="NUCLEOLAR MIF4G DOMAIN-CONTAINING PROTEIN 1"/>
    <property type="match status" value="1"/>
</dbReference>
<dbReference type="InterPro" id="IPR003891">
    <property type="entry name" value="Initiation_fac_eIF4g_MI"/>
</dbReference>
<comment type="similarity">
    <text evidence="2">Belongs to the CWC22 family.</text>
</comment>
<dbReference type="InterPro" id="IPR003890">
    <property type="entry name" value="MIF4G-like_typ-3"/>
</dbReference>
<dbReference type="InterPro" id="IPR016024">
    <property type="entry name" value="ARM-type_fold"/>
</dbReference>
<protein>
    <recommendedName>
        <fullName evidence="5">MI domain-containing protein</fullName>
    </recommendedName>
</protein>
<dbReference type="SMART" id="SM00544">
    <property type="entry name" value="MA3"/>
    <property type="match status" value="1"/>
</dbReference>
<dbReference type="Proteomes" id="UP000268321">
    <property type="component" value="Unassembled WGS sequence"/>
</dbReference>
<dbReference type="GO" id="GO:0003723">
    <property type="term" value="F:RNA binding"/>
    <property type="evidence" value="ECO:0007669"/>
    <property type="project" value="InterPro"/>
</dbReference>
<keyword evidence="7" id="KW-1185">Reference proteome</keyword>
<dbReference type="PROSITE" id="PS51366">
    <property type="entry name" value="MI"/>
    <property type="match status" value="1"/>
</dbReference>
<feature type="domain" description="MI" evidence="5">
    <location>
        <begin position="598"/>
        <end position="740"/>
    </location>
</feature>
<evidence type="ECO:0000259" key="5">
    <source>
        <dbReference type="PROSITE" id="PS51366"/>
    </source>
</evidence>
<sequence>NSGIRIVKEDDFSDDISNLGEDMDDGEMEGEEMELNGDMDELEGASEDLGDDFAGFESENEDSDPIVVLKALKGKKNGKSSLKLKIVKENELGDELSGDLSNDFSDALSNEKVTEKDVDDFGDSSDVGNSEFGDSNDFGEISGDEQEDPIAVLRKLKEAKKAQADKNAGRKSAKPAKVVEAAFVDLLDNDLEFYAKKLGLKDGKKSKLTKHDANDGIGGLLDGLDFDYLDESDGHSGTENTLFEGDSAEESDAPKKPKENPFAAPETDLGDASSTIEAESQPSKYILPALRKKLEMETGDKSAENLELQRAIIGPLNKLSESNLGAIVNELSGLYLNHPRQKVTENLTRILLETVVQQGRLLETFVLLRATLIVAIYRLQGVDCGAYFVQTLIEKYEGYKADASKTKEALNCASLLSSIFTFQLVSSKLLFDVIRELISDLTETNAELLLKIIRSSGNQMRTNDPAALKEIVILVTSQHSAGANGPASPRLQFLVETITSLKNNKLNAANDDSAQTTIRLKKFLGTAIAAKAVDPLQVTLDDIRSIETRGKWWLVGSSWKGQDTKNEPTVDIAAVNAVLDSAEPNWLELARAQRMNTDIRRAIFISIMSANDYVDALAKLDKLALKKVQEREIPRILVHCAVVEPAWNPYYGVLAAKLCDSHSYRKTFQFLLWDLVKSFGAGSGGYGDSDEEDGEEAFAGFDNSESEDEKLKKIMKLARLFGNLFAEGALALHVLRTVNFVAPSADLRLLLEMLFVSFFDQVAKKSQVHAVGVGLVEKSMSEQKLDEQTLINRLLKAKEEPALLRGISLFVQKWLGGSDFILGKKQRKRVEWGVLCAVDVIDEFFKE</sequence>
<dbReference type="SMART" id="SM00543">
    <property type="entry name" value="MIF4G"/>
    <property type="match status" value="1"/>
</dbReference>
<evidence type="ECO:0000313" key="7">
    <source>
        <dbReference type="Proteomes" id="UP000268321"/>
    </source>
</evidence>
<feature type="region of interest" description="Disordered" evidence="4">
    <location>
        <begin position="1"/>
        <end position="34"/>
    </location>
</feature>
<reference evidence="7" key="1">
    <citation type="journal article" date="2018" name="Nat. Microbiol.">
        <title>Leveraging single-cell genomics to expand the fungal tree of life.</title>
        <authorList>
            <person name="Ahrendt S.R."/>
            <person name="Quandt C.A."/>
            <person name="Ciobanu D."/>
            <person name="Clum A."/>
            <person name="Salamov A."/>
            <person name="Andreopoulos B."/>
            <person name="Cheng J.F."/>
            <person name="Woyke T."/>
            <person name="Pelin A."/>
            <person name="Henrissat B."/>
            <person name="Reynolds N.K."/>
            <person name="Benny G.L."/>
            <person name="Smith M.E."/>
            <person name="James T.Y."/>
            <person name="Grigoriev I.V."/>
        </authorList>
    </citation>
    <scope>NUCLEOTIDE SEQUENCE [LARGE SCALE GENOMIC DNA]</scope>
    <source>
        <strain evidence="7">Baker2002</strain>
    </source>
</reference>
<feature type="region of interest" description="Disordered" evidence="4">
    <location>
        <begin position="115"/>
        <end position="144"/>
    </location>
</feature>
<dbReference type="SUPFAM" id="SSF48371">
    <property type="entry name" value="ARM repeat"/>
    <property type="match status" value="1"/>
</dbReference>
<dbReference type="GO" id="GO:0042274">
    <property type="term" value="P:ribosomal small subunit biogenesis"/>
    <property type="evidence" value="ECO:0007669"/>
    <property type="project" value="TreeGrafter"/>
</dbReference>
<proteinExistence type="inferred from homology"/>
<dbReference type="Gene3D" id="1.25.40.180">
    <property type="match status" value="1"/>
</dbReference>
<dbReference type="InterPro" id="IPR050781">
    <property type="entry name" value="CWC22_splicing_factor"/>
</dbReference>
<keyword evidence="3" id="KW-0539">Nucleus</keyword>
<evidence type="ECO:0000256" key="3">
    <source>
        <dbReference type="ARBA" id="ARBA00023242"/>
    </source>
</evidence>
<dbReference type="OrthoDB" id="361797at2759"/>
<accession>A0A4V1J2Q1</accession>
<evidence type="ECO:0000256" key="4">
    <source>
        <dbReference type="SAM" id="MobiDB-lite"/>
    </source>
</evidence>
<feature type="region of interest" description="Disordered" evidence="4">
    <location>
        <begin position="231"/>
        <end position="278"/>
    </location>
</feature>
<dbReference type="Pfam" id="PF02854">
    <property type="entry name" value="MIF4G"/>
    <property type="match status" value="1"/>
</dbReference>